<accession>A0A645GAK4</accession>
<evidence type="ECO:0000313" key="1">
    <source>
        <dbReference type="EMBL" id="MPN23947.1"/>
    </source>
</evidence>
<proteinExistence type="predicted"/>
<name>A0A645GAK4_9ZZZZ</name>
<organism evidence="1">
    <name type="scientific">bioreactor metagenome</name>
    <dbReference type="NCBI Taxonomy" id="1076179"/>
    <lineage>
        <taxon>unclassified sequences</taxon>
        <taxon>metagenomes</taxon>
        <taxon>ecological metagenomes</taxon>
    </lineage>
</organism>
<sequence length="228" mass="23480">MHGAEAVLHVVNPAVGGLDDARVVLKAVDGVVDIALGLPQGLAVIQGVGQGQLGPAGVHLGGDFEEQVAAEGGGGAPPGSGFVKGPLGSRHGQLHVRRAALRHDGDDRLVGGICDLPGFARQGGHPLAVDVIEPCLHAGFLPFIHICSPGPRPKGKEAYLPGTDKPLRFLRYRLNSALVSARAASIRSSTCPIWASVITAAGSKRMHLALTRVPAVSTPRANMPLAML</sequence>
<protein>
    <submittedName>
        <fullName evidence="1">Uncharacterized protein</fullName>
    </submittedName>
</protein>
<reference evidence="1" key="1">
    <citation type="submission" date="2019-08" db="EMBL/GenBank/DDBJ databases">
        <authorList>
            <person name="Kucharzyk K."/>
            <person name="Murdoch R.W."/>
            <person name="Higgins S."/>
            <person name="Loffler F."/>
        </authorList>
    </citation>
    <scope>NUCLEOTIDE SEQUENCE</scope>
</reference>
<dbReference type="EMBL" id="VSSQ01072601">
    <property type="protein sequence ID" value="MPN23947.1"/>
    <property type="molecule type" value="Genomic_DNA"/>
</dbReference>
<dbReference type="AlphaFoldDB" id="A0A645GAK4"/>
<comment type="caution">
    <text evidence="1">The sequence shown here is derived from an EMBL/GenBank/DDBJ whole genome shotgun (WGS) entry which is preliminary data.</text>
</comment>
<gene>
    <name evidence="1" type="ORF">SDC9_171340</name>
</gene>